<evidence type="ECO:0000313" key="1">
    <source>
        <dbReference type="EMBL" id="RCJ37647.1"/>
    </source>
</evidence>
<comment type="caution">
    <text evidence="1">The sequence shown here is derived from an EMBL/GenBank/DDBJ whole genome shotgun (WGS) entry which is preliminary data.</text>
</comment>
<sequence length="76" mass="8575">MLADLIKCEIFLTPQVSQEEISDLIKREEITHLANARFAKGEISFQDYIDFLEIAGVCIDDYLLTVENNLTIAGVL</sequence>
<reference evidence="2" key="1">
    <citation type="submission" date="2016-04" db="EMBL/GenBank/DDBJ databases">
        <authorList>
            <person name="Tabuchi Yagui T.R."/>
        </authorList>
    </citation>
    <scope>NUCLEOTIDE SEQUENCE [LARGE SCALE GENOMIC DNA]</scope>
</reference>
<proteinExistence type="predicted"/>
<organism evidence="1 2">
    <name type="scientific">Nostoc punctiforme NIES-2108</name>
    <dbReference type="NCBI Taxonomy" id="1356359"/>
    <lineage>
        <taxon>Bacteria</taxon>
        <taxon>Bacillati</taxon>
        <taxon>Cyanobacteriota</taxon>
        <taxon>Cyanophyceae</taxon>
        <taxon>Nostocales</taxon>
        <taxon>Nostocaceae</taxon>
        <taxon>Nostoc</taxon>
    </lineage>
</organism>
<evidence type="ECO:0000313" key="2">
    <source>
        <dbReference type="Proteomes" id="UP000252085"/>
    </source>
</evidence>
<protein>
    <submittedName>
        <fullName evidence="1">Uncharacterized protein</fullName>
    </submittedName>
</protein>
<accession>A0A367RM55</accession>
<gene>
    <name evidence="1" type="ORF">A6769_12150</name>
</gene>
<name>A0A367RM55_NOSPU</name>
<dbReference type="AlphaFoldDB" id="A0A367RM55"/>
<dbReference type="EMBL" id="LXQE01000136">
    <property type="protein sequence ID" value="RCJ37647.1"/>
    <property type="molecule type" value="Genomic_DNA"/>
</dbReference>
<dbReference type="Proteomes" id="UP000252085">
    <property type="component" value="Unassembled WGS sequence"/>
</dbReference>